<name>A0A9N7Z8L8_PLEPL</name>
<evidence type="ECO:0000313" key="3">
    <source>
        <dbReference type="Proteomes" id="UP001153269"/>
    </source>
</evidence>
<accession>A0A9N7Z8L8</accession>
<proteinExistence type="predicted"/>
<feature type="region of interest" description="Disordered" evidence="1">
    <location>
        <begin position="1"/>
        <end position="69"/>
    </location>
</feature>
<comment type="caution">
    <text evidence="2">The sequence shown here is derived from an EMBL/GenBank/DDBJ whole genome shotgun (WGS) entry which is preliminary data.</text>
</comment>
<feature type="compositionally biased region" description="Basic and acidic residues" evidence="1">
    <location>
        <begin position="1"/>
        <end position="15"/>
    </location>
</feature>
<reference evidence="2" key="1">
    <citation type="submission" date="2020-03" db="EMBL/GenBank/DDBJ databases">
        <authorList>
            <person name="Weist P."/>
        </authorList>
    </citation>
    <scope>NUCLEOTIDE SEQUENCE</scope>
</reference>
<evidence type="ECO:0000256" key="1">
    <source>
        <dbReference type="SAM" id="MobiDB-lite"/>
    </source>
</evidence>
<keyword evidence="3" id="KW-1185">Reference proteome</keyword>
<gene>
    <name evidence="2" type="ORF">PLEPLA_LOCUS47195</name>
</gene>
<evidence type="ECO:0000313" key="2">
    <source>
        <dbReference type="EMBL" id="CAB1459358.1"/>
    </source>
</evidence>
<dbReference type="EMBL" id="CADEAL010004427">
    <property type="protein sequence ID" value="CAB1459358.1"/>
    <property type="molecule type" value="Genomic_DNA"/>
</dbReference>
<sequence>MSNGESDGKNGKTDGDLFSSPTHPSLLSHSVLSSPLHHHHSELCPPSYFPPPQLSQGRQGQTVEEKMQRSDVLADGCGIVVVGSHKGEGANPQLTLGERESVLQILRPTLSHPRQFSSENKPLHSVTFGASGVPNPRLPARASLRQGKSTTPHKLGPVNGSPAVPEDAAWQNMCNCARWSRNKTLPRLAGSCHSSPACSTIQALKAQTEGACEHMQGGERGNSGEEPN</sequence>
<protein>
    <submittedName>
        <fullName evidence="2">Uncharacterized protein</fullName>
    </submittedName>
</protein>
<dbReference type="AlphaFoldDB" id="A0A9N7Z8L8"/>
<dbReference type="Proteomes" id="UP001153269">
    <property type="component" value="Unassembled WGS sequence"/>
</dbReference>
<feature type="compositionally biased region" description="Low complexity" evidence="1">
    <location>
        <begin position="17"/>
        <end position="35"/>
    </location>
</feature>
<organism evidence="2 3">
    <name type="scientific">Pleuronectes platessa</name>
    <name type="common">European plaice</name>
    <dbReference type="NCBI Taxonomy" id="8262"/>
    <lineage>
        <taxon>Eukaryota</taxon>
        <taxon>Metazoa</taxon>
        <taxon>Chordata</taxon>
        <taxon>Craniata</taxon>
        <taxon>Vertebrata</taxon>
        <taxon>Euteleostomi</taxon>
        <taxon>Actinopterygii</taxon>
        <taxon>Neopterygii</taxon>
        <taxon>Teleostei</taxon>
        <taxon>Neoteleostei</taxon>
        <taxon>Acanthomorphata</taxon>
        <taxon>Carangaria</taxon>
        <taxon>Pleuronectiformes</taxon>
        <taxon>Pleuronectoidei</taxon>
        <taxon>Pleuronectidae</taxon>
        <taxon>Pleuronectes</taxon>
    </lineage>
</organism>